<dbReference type="Proteomes" id="UP000078561">
    <property type="component" value="Unassembled WGS sequence"/>
</dbReference>
<proteinExistence type="predicted"/>
<dbReference type="STRING" id="4829.A0A168RZ93"/>
<accession>A0A168RZ93</accession>
<sequence length="186" mass="21100">MASDPSETGFVQKMDDLRQLRDQTQKLVNCKATLLQTTETLETKTNTLEELTAKRHDLLKEKRLLLDMIQGVQRDIDTIAEMEVALGRECEDLQKNVQRIRNEEYETLHETVNKAREAKGLSKLPHAQQEMEAAMARKLKERRENWHQLGGPSSSSSPSPSLASSSSGQQTTTSSSSLLQRKRQHQ</sequence>
<evidence type="ECO:0000256" key="1">
    <source>
        <dbReference type="SAM" id="Coils"/>
    </source>
</evidence>
<dbReference type="EMBL" id="LT554760">
    <property type="protein sequence ID" value="SAM07589.1"/>
    <property type="molecule type" value="Genomic_DNA"/>
</dbReference>
<keyword evidence="4" id="KW-1185">Reference proteome</keyword>
<keyword evidence="1" id="KW-0175">Coiled coil</keyword>
<dbReference type="AlphaFoldDB" id="A0A168RZ93"/>
<dbReference type="PANTHER" id="PTHR31058">
    <property type="entry name" value="ZINC FINGER C4H2 DOMAIN-CONTAINING PROTEIN"/>
    <property type="match status" value="1"/>
</dbReference>
<dbReference type="Pfam" id="PF10146">
    <property type="entry name" value="zf-C4H2"/>
    <property type="match status" value="1"/>
</dbReference>
<dbReference type="InterPro" id="IPR018482">
    <property type="entry name" value="Znf-C4H2"/>
</dbReference>
<feature type="compositionally biased region" description="Low complexity" evidence="2">
    <location>
        <begin position="148"/>
        <end position="178"/>
    </location>
</feature>
<feature type="coiled-coil region" evidence="1">
    <location>
        <begin position="34"/>
        <end position="103"/>
    </location>
</feature>
<dbReference type="InParanoid" id="A0A168RZ93"/>
<dbReference type="GO" id="GO:0005634">
    <property type="term" value="C:nucleus"/>
    <property type="evidence" value="ECO:0007669"/>
    <property type="project" value="TreeGrafter"/>
</dbReference>
<evidence type="ECO:0000256" key="2">
    <source>
        <dbReference type="SAM" id="MobiDB-lite"/>
    </source>
</evidence>
<gene>
    <name evidence="3" type="primary">ABSGL_13232.1 scaffold 13659</name>
</gene>
<evidence type="ECO:0000313" key="4">
    <source>
        <dbReference type="Proteomes" id="UP000078561"/>
    </source>
</evidence>
<evidence type="ECO:0000313" key="3">
    <source>
        <dbReference type="EMBL" id="SAM07589.1"/>
    </source>
</evidence>
<feature type="region of interest" description="Disordered" evidence="2">
    <location>
        <begin position="131"/>
        <end position="186"/>
    </location>
</feature>
<protein>
    <submittedName>
        <fullName evidence="3">Uncharacterized protein</fullName>
    </submittedName>
</protein>
<organism evidence="3">
    <name type="scientific">Absidia glauca</name>
    <name type="common">Pin mould</name>
    <dbReference type="NCBI Taxonomy" id="4829"/>
    <lineage>
        <taxon>Eukaryota</taxon>
        <taxon>Fungi</taxon>
        <taxon>Fungi incertae sedis</taxon>
        <taxon>Mucoromycota</taxon>
        <taxon>Mucoromycotina</taxon>
        <taxon>Mucoromycetes</taxon>
        <taxon>Mucorales</taxon>
        <taxon>Cunninghamellaceae</taxon>
        <taxon>Absidia</taxon>
    </lineage>
</organism>
<dbReference type="OrthoDB" id="20865at2759"/>
<name>A0A168RZ93_ABSGL</name>
<reference evidence="3" key="1">
    <citation type="submission" date="2016-04" db="EMBL/GenBank/DDBJ databases">
        <authorList>
            <person name="Evans L.H."/>
            <person name="Alamgir A."/>
            <person name="Owens N."/>
            <person name="Weber N.D."/>
            <person name="Virtaneva K."/>
            <person name="Barbian K."/>
            <person name="Babar A."/>
            <person name="Rosenke K."/>
        </authorList>
    </citation>
    <scope>NUCLEOTIDE SEQUENCE [LARGE SCALE GENOMIC DNA]</scope>
    <source>
        <strain evidence="3">CBS 101.48</strain>
    </source>
</reference>
<dbReference type="PANTHER" id="PTHR31058:SF2">
    <property type="entry name" value="ZINC FINGER C4H2 DOMAIN-CONTAINING PROTEIN"/>
    <property type="match status" value="1"/>
</dbReference>
<dbReference type="OMA" id="INMANRI"/>